<dbReference type="Pfam" id="PF07962">
    <property type="entry name" value="Swi3"/>
    <property type="match status" value="1"/>
</dbReference>
<comment type="caution">
    <text evidence="10">The sequence shown here is derived from an EMBL/GenBank/DDBJ whole genome shotgun (WGS) entry which is preliminary data.</text>
</comment>
<dbReference type="GO" id="GO:0006974">
    <property type="term" value="P:DNA damage response"/>
    <property type="evidence" value="ECO:0007669"/>
    <property type="project" value="UniProtKB-KW"/>
</dbReference>
<dbReference type="GO" id="GO:0000076">
    <property type="term" value="P:DNA replication checkpoint signaling"/>
    <property type="evidence" value="ECO:0007669"/>
    <property type="project" value="UniProtKB-UniRule"/>
</dbReference>
<feature type="compositionally biased region" description="Acidic residues" evidence="8">
    <location>
        <begin position="224"/>
        <end position="234"/>
    </location>
</feature>
<evidence type="ECO:0000256" key="3">
    <source>
        <dbReference type="ARBA" id="ARBA00022763"/>
    </source>
</evidence>
<feature type="region of interest" description="Disordered" evidence="8">
    <location>
        <begin position="210"/>
        <end position="264"/>
    </location>
</feature>
<dbReference type="OrthoDB" id="437078at2759"/>
<dbReference type="PANTHER" id="PTHR13220:SF11">
    <property type="entry name" value="TIMELESS-INTERACTING PROTEIN"/>
    <property type="match status" value="1"/>
</dbReference>
<sequence>MPSPSYLDEFGPLNYDYPDARSPPSKKLRASSPTASNLGIDEEIAVKKRVRAPAVKLDEQRLLSAAGIPRLRSQAHKLKIKGKGYEFSDAARLLSFYQLWLDDLFPKARFLDALAMVEKLGHKKTLVVARNEWINQDIFESSNPVAENNDDLALGPDSFVGHDTTQQPRQHMPNFHGQDAAVEDLAPPPQIQPTADVPDDDDLYEQETSHDALPINILQSEPLNDQDSDNDDLDAMIAEAEKVDGAQTVQADDFADEEEVMRDF</sequence>
<evidence type="ECO:0000313" key="10">
    <source>
        <dbReference type="EMBL" id="PHH68135.1"/>
    </source>
</evidence>
<dbReference type="InterPro" id="IPR040038">
    <property type="entry name" value="TIPIN/Csm3/Swi3"/>
</dbReference>
<dbReference type="EMBL" id="NJEU01001208">
    <property type="protein sequence ID" value="PHH68135.1"/>
    <property type="molecule type" value="Genomic_DNA"/>
</dbReference>
<dbReference type="GO" id="GO:0043111">
    <property type="term" value="P:replication fork arrest"/>
    <property type="evidence" value="ECO:0007669"/>
    <property type="project" value="TreeGrafter"/>
</dbReference>
<dbReference type="GO" id="GO:0031297">
    <property type="term" value="P:replication fork processing"/>
    <property type="evidence" value="ECO:0007669"/>
    <property type="project" value="UniProtKB-UniRule"/>
</dbReference>
<accession>A0A2C5YF49</accession>
<dbReference type="InterPro" id="IPR012923">
    <property type="entry name" value="Csm3"/>
</dbReference>
<organism evidence="10 11">
    <name type="scientific">Ophiocordyceps australis</name>
    <dbReference type="NCBI Taxonomy" id="1399860"/>
    <lineage>
        <taxon>Eukaryota</taxon>
        <taxon>Fungi</taxon>
        <taxon>Dikarya</taxon>
        <taxon>Ascomycota</taxon>
        <taxon>Pezizomycotina</taxon>
        <taxon>Sordariomycetes</taxon>
        <taxon>Hypocreomycetidae</taxon>
        <taxon>Hypocreales</taxon>
        <taxon>Ophiocordycipitaceae</taxon>
        <taxon>Ophiocordyceps</taxon>
    </lineage>
</organism>
<dbReference type="Proteomes" id="UP000224854">
    <property type="component" value="Unassembled WGS sequence"/>
</dbReference>
<evidence type="ECO:0000256" key="4">
    <source>
        <dbReference type="ARBA" id="ARBA00022880"/>
    </source>
</evidence>
<feature type="domain" description="Chromosome segregation in meiosis protein 3" evidence="9">
    <location>
        <begin position="56"/>
        <end position="136"/>
    </location>
</feature>
<feature type="compositionally biased region" description="Acidic residues" evidence="8">
    <location>
        <begin position="253"/>
        <end position="264"/>
    </location>
</feature>
<keyword evidence="6 7" id="KW-0131">Cell cycle</keyword>
<evidence type="ECO:0000256" key="8">
    <source>
        <dbReference type="SAM" id="MobiDB-lite"/>
    </source>
</evidence>
<feature type="region of interest" description="Disordered" evidence="8">
    <location>
        <begin position="1"/>
        <end position="35"/>
    </location>
</feature>
<keyword evidence="5 7" id="KW-0539">Nucleus</keyword>
<gene>
    <name evidence="10" type="ORF">CDD82_810</name>
</gene>
<comment type="function">
    <text evidence="7">Plays an important role in the control of DNA replication and the maintenance of replication fork stability.</text>
</comment>
<keyword evidence="3 7" id="KW-0227">DNA damage</keyword>
<evidence type="ECO:0000259" key="9">
    <source>
        <dbReference type="Pfam" id="PF07962"/>
    </source>
</evidence>
<keyword evidence="4" id="KW-0236">DNA replication inhibitor</keyword>
<evidence type="ECO:0000256" key="7">
    <source>
        <dbReference type="RuleBase" id="RU366049"/>
    </source>
</evidence>
<evidence type="ECO:0000256" key="6">
    <source>
        <dbReference type="ARBA" id="ARBA00023306"/>
    </source>
</evidence>
<reference evidence="10 11" key="1">
    <citation type="submission" date="2017-06" db="EMBL/GenBank/DDBJ databases">
        <title>Ant-infecting Ophiocordyceps genomes reveal a high diversity of potential behavioral manipulation genes and a possible major role for enterotoxins.</title>
        <authorList>
            <person name="De Bekker C."/>
            <person name="Evans H.C."/>
            <person name="Brachmann A."/>
            <person name="Hughes D.P."/>
        </authorList>
    </citation>
    <scope>NUCLEOTIDE SEQUENCE [LARGE SCALE GENOMIC DNA]</scope>
    <source>
        <strain evidence="10 11">1348a</strain>
    </source>
</reference>
<dbReference type="PANTHER" id="PTHR13220">
    <property type="entry name" value="TIMELESS INTERACTING-RELATED"/>
    <property type="match status" value="1"/>
</dbReference>
<comment type="similarity">
    <text evidence="2 7">Belongs to the CSM3 family.</text>
</comment>
<evidence type="ECO:0000313" key="11">
    <source>
        <dbReference type="Proteomes" id="UP000224854"/>
    </source>
</evidence>
<keyword evidence="11" id="KW-1185">Reference proteome</keyword>
<name>A0A2C5YF49_9HYPO</name>
<evidence type="ECO:0000256" key="5">
    <source>
        <dbReference type="ARBA" id="ARBA00023242"/>
    </source>
</evidence>
<evidence type="ECO:0000256" key="1">
    <source>
        <dbReference type="ARBA" id="ARBA00004123"/>
    </source>
</evidence>
<feature type="region of interest" description="Disordered" evidence="8">
    <location>
        <begin position="144"/>
        <end position="174"/>
    </location>
</feature>
<dbReference type="GO" id="GO:0031298">
    <property type="term" value="C:replication fork protection complex"/>
    <property type="evidence" value="ECO:0007669"/>
    <property type="project" value="TreeGrafter"/>
</dbReference>
<evidence type="ECO:0000256" key="2">
    <source>
        <dbReference type="ARBA" id="ARBA00006075"/>
    </source>
</evidence>
<dbReference type="GO" id="GO:0003677">
    <property type="term" value="F:DNA binding"/>
    <property type="evidence" value="ECO:0007669"/>
    <property type="project" value="TreeGrafter"/>
</dbReference>
<proteinExistence type="inferred from homology"/>
<dbReference type="AlphaFoldDB" id="A0A2C5YF49"/>
<protein>
    <recommendedName>
        <fullName evidence="7">Chromosome segregation in meiosis protein</fullName>
    </recommendedName>
</protein>
<comment type="subcellular location">
    <subcellularLocation>
        <location evidence="1 7">Nucleus</location>
    </subcellularLocation>
</comment>